<keyword evidence="2" id="KW-1185">Reference proteome</keyword>
<sequence length="106" mass="10735">MTLDDDTTAAIEAAVLAVPGVAELYRARPTLGSALGSAVDSAKRLAARTPGPRVVLDEDVLRVVIGTDGSLPAPATARAAHLAAWEAAAARGVALARVDVRIARVG</sequence>
<evidence type="ECO:0000313" key="2">
    <source>
        <dbReference type="Proteomes" id="UP001237823"/>
    </source>
</evidence>
<evidence type="ECO:0008006" key="3">
    <source>
        <dbReference type="Google" id="ProtNLM"/>
    </source>
</evidence>
<reference evidence="1 2" key="1">
    <citation type="submission" date="2023-06" db="EMBL/GenBank/DDBJ databases">
        <authorList>
            <person name="Feng G."/>
            <person name="Li J."/>
            <person name="Zhu H."/>
        </authorList>
    </citation>
    <scope>NUCLEOTIDE SEQUENCE [LARGE SCALE GENOMIC DNA]</scope>
    <source>
        <strain evidence="1 2">RHCKG23</strain>
    </source>
</reference>
<organism evidence="1 2">
    <name type="scientific">Curtobacterium citri</name>
    <dbReference type="NCBI Taxonomy" id="3055139"/>
    <lineage>
        <taxon>Bacteria</taxon>
        <taxon>Bacillati</taxon>
        <taxon>Actinomycetota</taxon>
        <taxon>Actinomycetes</taxon>
        <taxon>Micrococcales</taxon>
        <taxon>Microbacteriaceae</taxon>
        <taxon>Curtobacterium</taxon>
    </lineage>
</organism>
<dbReference type="EMBL" id="JAUCML010000001">
    <property type="protein sequence ID" value="MDM7883636.1"/>
    <property type="molecule type" value="Genomic_DNA"/>
</dbReference>
<comment type="caution">
    <text evidence="1">The sequence shown here is derived from an EMBL/GenBank/DDBJ whole genome shotgun (WGS) entry which is preliminary data.</text>
</comment>
<dbReference type="Proteomes" id="UP001237823">
    <property type="component" value="Unassembled WGS sequence"/>
</dbReference>
<protein>
    <recommendedName>
        <fullName evidence="3">Asp23/Gls24 family envelope stress response protein</fullName>
    </recommendedName>
</protein>
<gene>
    <name evidence="1" type="ORF">QUG92_00800</name>
</gene>
<dbReference type="RefSeq" id="WP_289457256.1">
    <property type="nucleotide sequence ID" value="NZ_JAUCML010000001.1"/>
</dbReference>
<accession>A0ABT7T248</accession>
<proteinExistence type="predicted"/>
<name>A0ABT7T248_9MICO</name>
<evidence type="ECO:0000313" key="1">
    <source>
        <dbReference type="EMBL" id="MDM7883636.1"/>
    </source>
</evidence>